<gene>
    <name evidence="3" type="ORF">CIJ84_09060</name>
    <name evidence="2" type="ORF">CNQ34_11770</name>
    <name evidence="4" type="ORF">COH52_13725</name>
</gene>
<dbReference type="AlphaFoldDB" id="A0A1B1ZF60"/>
<name>A0A1B1ZF60_NEIME</name>
<evidence type="ECO:0000313" key="7">
    <source>
        <dbReference type="Proteomes" id="UP000283666"/>
    </source>
</evidence>
<dbReference type="RefSeq" id="WP_002219372.1">
    <property type="nucleotide sequence ID" value="NZ_CAACAG010000073.1"/>
</dbReference>
<evidence type="ECO:0000256" key="1">
    <source>
        <dbReference type="SAM" id="MobiDB-lite"/>
    </source>
</evidence>
<evidence type="ECO:0000313" key="5">
    <source>
        <dbReference type="Proteomes" id="UP000217930"/>
    </source>
</evidence>
<organism evidence="4 7">
    <name type="scientific">Neisseria meningitidis</name>
    <dbReference type="NCBI Taxonomy" id="487"/>
    <lineage>
        <taxon>Bacteria</taxon>
        <taxon>Pseudomonadati</taxon>
        <taxon>Pseudomonadota</taxon>
        <taxon>Betaproteobacteria</taxon>
        <taxon>Neisseriales</taxon>
        <taxon>Neisseriaceae</taxon>
        <taxon>Neisseria</taxon>
    </lineage>
</organism>
<protein>
    <submittedName>
        <fullName evidence="4">Uncharacterized protein</fullName>
    </submittedName>
</protein>
<dbReference type="EMBL" id="NWZY01000099">
    <property type="protein sequence ID" value="RQK74357.1"/>
    <property type="molecule type" value="Genomic_DNA"/>
</dbReference>
<dbReference type="GeneID" id="93387722"/>
<sequence>MNIIGKLKEAASYFLTKLIGENPSNEQVNRALIQMPNVRPIHTYPRPNLRNSGVAAAKRAARKRKNRR</sequence>
<reference evidence="3 6" key="2">
    <citation type="submission" date="2017-08" db="EMBL/GenBank/DDBJ databases">
        <title>Meningococcal Conjunctivitis and Endemic Carriage at a Military Recruit Training Center.</title>
        <authorList>
            <person name="Bobb A.J."/>
            <person name="Galac M.R."/>
            <person name="Snesrud E."/>
            <person name="Clagett C.D."/>
        </authorList>
    </citation>
    <scope>NUCLEOTIDE SEQUENCE [LARGE SCALE GENOMIC DNA]</scope>
    <source>
        <strain evidence="3 6">MRSN431200</strain>
    </source>
</reference>
<accession>A0A1B1ZF60</accession>
<dbReference type="EMBL" id="NVYQ01000134">
    <property type="protein sequence ID" value="RGB15052.1"/>
    <property type="molecule type" value="Genomic_DNA"/>
</dbReference>
<evidence type="ECO:0000313" key="3">
    <source>
        <dbReference type="EMBL" id="RGB15052.1"/>
    </source>
</evidence>
<dbReference type="EMBL" id="NTLY01000002">
    <property type="protein sequence ID" value="PBJ88413.1"/>
    <property type="molecule type" value="Genomic_DNA"/>
</dbReference>
<feature type="compositionally biased region" description="Basic residues" evidence="1">
    <location>
        <begin position="59"/>
        <end position="68"/>
    </location>
</feature>
<proteinExistence type="predicted"/>
<feature type="region of interest" description="Disordered" evidence="1">
    <location>
        <begin position="43"/>
        <end position="68"/>
    </location>
</feature>
<reference evidence="4 7" key="3">
    <citation type="submission" date="2017-09" db="EMBL/GenBank/DDBJ databases">
        <title>Phenotypic and genotypic characterization of Colombian isolates of Neisseria meningitidis recovered from invasive disease.</title>
        <authorList>
            <person name="Duarte C."/>
            <person name="Gabastou J.M."/>
            <person name="Moreno J."/>
        </authorList>
    </citation>
    <scope>NUCLEOTIDE SEQUENCE [LARGE SCALE GENOMIC DNA]</scope>
    <source>
        <strain evidence="4 7">INS-Nm1012</strain>
    </source>
</reference>
<dbReference type="Proteomes" id="UP000217930">
    <property type="component" value="Unassembled WGS sequence"/>
</dbReference>
<evidence type="ECO:0000313" key="6">
    <source>
        <dbReference type="Proteomes" id="UP000260504"/>
    </source>
</evidence>
<comment type="caution">
    <text evidence="4">The sequence shown here is derived from an EMBL/GenBank/DDBJ whole genome shotgun (WGS) entry which is preliminary data.</text>
</comment>
<dbReference type="Proteomes" id="UP000260504">
    <property type="component" value="Unassembled WGS sequence"/>
</dbReference>
<reference evidence="2 5" key="1">
    <citation type="journal article" date="2017" name="Clin. Infect. Dis.">
        <title>Increased Risk for Meningococcal Disease among Men who have Sex with Men in the United States, 2012-2015.</title>
        <authorList>
            <person name="Folaranmi T.A."/>
            <person name="Kretz C.B."/>
            <person name="Kamiya H."/>
            <person name="MacNeil J.R."/>
            <person name="Whaley M.J."/>
            <person name="Blain A."/>
            <person name="Antwi M."/>
            <person name="Dorsinville M."/>
            <person name="Pacilli M."/>
            <person name="Smith S."/>
            <person name="Civen R."/>
            <person name="Ngo V."/>
            <person name="Winter K."/>
            <person name="Harriman K."/>
            <person name="Wang X."/>
            <person name="Bowen V.B."/>
            <person name="Patel M."/>
            <person name="Martin S."/>
            <person name="Misegades L."/>
            <person name="Meyer S.A."/>
        </authorList>
    </citation>
    <scope>NUCLEOTIDE SEQUENCE [LARGE SCALE GENOMIC DNA]</scope>
    <source>
        <strain evidence="2 5">M26503</strain>
    </source>
</reference>
<reference evidence="2" key="4">
    <citation type="submission" date="2017-09" db="EMBL/GenBank/DDBJ databases">
        <authorList>
            <person name="Kretz C."/>
            <person name="Retchless A."/>
            <person name="Wang X."/>
        </authorList>
    </citation>
    <scope>NUCLEOTIDE SEQUENCE</scope>
    <source>
        <strain evidence="2">M26503</strain>
    </source>
</reference>
<dbReference type="Proteomes" id="UP000283666">
    <property type="component" value="Unassembled WGS sequence"/>
</dbReference>
<evidence type="ECO:0000313" key="2">
    <source>
        <dbReference type="EMBL" id="PBJ88413.1"/>
    </source>
</evidence>
<evidence type="ECO:0000313" key="4">
    <source>
        <dbReference type="EMBL" id="RQK74357.1"/>
    </source>
</evidence>